<dbReference type="PROSITE" id="PS00217">
    <property type="entry name" value="SUGAR_TRANSPORT_2"/>
    <property type="match status" value="1"/>
</dbReference>
<keyword evidence="3" id="KW-1003">Cell membrane</keyword>
<dbReference type="PRINTS" id="PR00171">
    <property type="entry name" value="SUGRTRNSPORT"/>
</dbReference>
<evidence type="ECO:0000256" key="8">
    <source>
        <dbReference type="ARBA" id="ARBA00023180"/>
    </source>
</evidence>
<dbReference type="AlphaFoldDB" id="A0A0C9R330"/>
<feature type="transmembrane region" description="Helical" evidence="9">
    <location>
        <begin position="257"/>
        <end position="286"/>
    </location>
</feature>
<keyword evidence="2" id="KW-0813">Transport</keyword>
<feature type="transmembrane region" description="Helical" evidence="9">
    <location>
        <begin position="358"/>
        <end position="382"/>
    </location>
</feature>
<feature type="transmembrane region" description="Helical" evidence="9">
    <location>
        <begin position="324"/>
        <end position="346"/>
    </location>
</feature>
<dbReference type="PANTHER" id="PTHR48021">
    <property type="match status" value="1"/>
</dbReference>
<evidence type="ECO:0000313" key="11">
    <source>
        <dbReference type="EMBL" id="JAG72112.1"/>
    </source>
</evidence>
<evidence type="ECO:0000256" key="6">
    <source>
        <dbReference type="ARBA" id="ARBA00022989"/>
    </source>
</evidence>
<dbReference type="Gene3D" id="1.20.1250.20">
    <property type="entry name" value="MFS general substrate transporter like domains"/>
    <property type="match status" value="1"/>
</dbReference>
<sequence length="478" mass="52606">MSKIPDEISGTWRQYVAALTINTATIATGISAGWTSPMIPRLQAPNTPVGDEPMTLDQISWLTSVTCIAPLFVLPLCNFLSERFGRKTLGCLMAIPMGLCWLLTLLATNFTFLLIARILEGMGNGMIVFLVPIYVTEISSDDVRGKLGSFLGVAANFGLLLGFILGAAMSYQMFAICGMIVPVVYLAGFFFMPETPIYLLRKGRKEEATRSLMWLRNNDQMTVDNELRRLEKILEAEKIVSRKAVGFRDLFRDRGTIWGFIIALALLPGQQTSGITVIFTYTATIFQLAGSSMAPNSAAIVLAIMQVFGSILSTVTIERAGRRFLLLFSCAGMAVCHTLLGSFFLLQFLNYDLSPITWLPIVILSCYTIIYCLGLGPVSFVVANEVVSSDVSSLVNSVAMSLVWIICFIVVKGFPFARDAIESHGCAFILAICCTCTFLFTYFVIPETKGRPIDSILKELNTPLKQSEKIDYELSTKV</sequence>
<dbReference type="InterPro" id="IPR020846">
    <property type="entry name" value="MFS_dom"/>
</dbReference>
<dbReference type="InterPro" id="IPR050549">
    <property type="entry name" value="MFS_Trehalose_Transporter"/>
</dbReference>
<keyword evidence="6 9" id="KW-1133">Transmembrane helix</keyword>
<evidence type="ECO:0000256" key="1">
    <source>
        <dbReference type="ARBA" id="ARBA00004651"/>
    </source>
</evidence>
<protein>
    <submittedName>
        <fullName evidence="11">Tret1_24 protein</fullName>
    </submittedName>
</protein>
<keyword evidence="8" id="KW-0325">Glycoprotein</keyword>
<dbReference type="InterPro" id="IPR005829">
    <property type="entry name" value="Sugar_transporter_CS"/>
</dbReference>
<feature type="transmembrane region" description="Helical" evidence="9">
    <location>
        <begin position="59"/>
        <end position="77"/>
    </location>
</feature>
<keyword evidence="7 9" id="KW-0472">Membrane</keyword>
<gene>
    <name evidence="11" type="primary">Tret1_24</name>
    <name evidence="11" type="ORF">g.17236</name>
</gene>
<accession>A0A0C9R330</accession>
<dbReference type="GO" id="GO:0022857">
    <property type="term" value="F:transmembrane transporter activity"/>
    <property type="evidence" value="ECO:0007669"/>
    <property type="project" value="InterPro"/>
</dbReference>
<dbReference type="InterPro" id="IPR003663">
    <property type="entry name" value="Sugar/inositol_transpt"/>
</dbReference>
<feature type="transmembrane region" description="Helical" evidence="9">
    <location>
        <begin position="89"/>
        <end position="108"/>
    </location>
</feature>
<evidence type="ECO:0000256" key="9">
    <source>
        <dbReference type="SAM" id="Phobius"/>
    </source>
</evidence>
<feature type="domain" description="Major facilitator superfamily (MFS) profile" evidence="10">
    <location>
        <begin position="17"/>
        <end position="449"/>
    </location>
</feature>
<feature type="transmembrane region" description="Helical" evidence="9">
    <location>
        <begin position="173"/>
        <end position="192"/>
    </location>
</feature>
<organism evidence="11">
    <name type="scientific">Fopius arisanus</name>
    <dbReference type="NCBI Taxonomy" id="64838"/>
    <lineage>
        <taxon>Eukaryota</taxon>
        <taxon>Metazoa</taxon>
        <taxon>Ecdysozoa</taxon>
        <taxon>Arthropoda</taxon>
        <taxon>Hexapoda</taxon>
        <taxon>Insecta</taxon>
        <taxon>Pterygota</taxon>
        <taxon>Neoptera</taxon>
        <taxon>Endopterygota</taxon>
        <taxon>Hymenoptera</taxon>
        <taxon>Apocrita</taxon>
        <taxon>Ichneumonoidea</taxon>
        <taxon>Braconidae</taxon>
        <taxon>Opiinae</taxon>
        <taxon>Fopius</taxon>
    </lineage>
</organism>
<name>A0A0C9R330_9HYME</name>
<evidence type="ECO:0000256" key="5">
    <source>
        <dbReference type="ARBA" id="ARBA00022692"/>
    </source>
</evidence>
<dbReference type="EMBL" id="GBYB01002345">
    <property type="protein sequence ID" value="JAG72112.1"/>
    <property type="molecule type" value="Transcribed_RNA"/>
</dbReference>
<dbReference type="SUPFAM" id="SSF103473">
    <property type="entry name" value="MFS general substrate transporter"/>
    <property type="match status" value="1"/>
</dbReference>
<dbReference type="Pfam" id="PF00083">
    <property type="entry name" value="Sugar_tr"/>
    <property type="match status" value="1"/>
</dbReference>
<feature type="transmembrane region" description="Helical" evidence="9">
    <location>
        <begin position="427"/>
        <end position="445"/>
    </location>
</feature>
<evidence type="ECO:0000256" key="7">
    <source>
        <dbReference type="ARBA" id="ARBA00023136"/>
    </source>
</evidence>
<reference evidence="11" key="1">
    <citation type="submission" date="2015-01" db="EMBL/GenBank/DDBJ databases">
        <title>Transcriptome Assembly of Fopius arisanus.</title>
        <authorList>
            <person name="Geib S."/>
        </authorList>
    </citation>
    <scope>NUCLEOTIDE SEQUENCE</scope>
</reference>
<dbReference type="PROSITE" id="PS50850">
    <property type="entry name" value="MFS"/>
    <property type="match status" value="1"/>
</dbReference>
<dbReference type="PANTHER" id="PTHR48021:SF1">
    <property type="entry name" value="GH07001P-RELATED"/>
    <property type="match status" value="1"/>
</dbReference>
<feature type="transmembrane region" description="Helical" evidence="9">
    <location>
        <begin position="12"/>
        <end position="39"/>
    </location>
</feature>
<evidence type="ECO:0000256" key="3">
    <source>
        <dbReference type="ARBA" id="ARBA00022475"/>
    </source>
</evidence>
<dbReference type="InterPro" id="IPR005828">
    <property type="entry name" value="MFS_sugar_transport-like"/>
</dbReference>
<evidence type="ECO:0000256" key="4">
    <source>
        <dbReference type="ARBA" id="ARBA00022597"/>
    </source>
</evidence>
<feature type="transmembrane region" description="Helical" evidence="9">
    <location>
        <begin position="147"/>
        <end position="167"/>
    </location>
</feature>
<feature type="transmembrane region" description="Helical" evidence="9">
    <location>
        <begin position="114"/>
        <end position="135"/>
    </location>
</feature>
<keyword evidence="4" id="KW-0762">Sugar transport</keyword>
<dbReference type="GO" id="GO:0005886">
    <property type="term" value="C:plasma membrane"/>
    <property type="evidence" value="ECO:0007669"/>
    <property type="project" value="UniProtKB-SubCell"/>
</dbReference>
<evidence type="ECO:0000256" key="2">
    <source>
        <dbReference type="ARBA" id="ARBA00022448"/>
    </source>
</evidence>
<feature type="transmembrane region" description="Helical" evidence="9">
    <location>
        <begin position="394"/>
        <end position="415"/>
    </location>
</feature>
<proteinExistence type="predicted"/>
<dbReference type="FunFam" id="1.20.1250.20:FF:000218">
    <property type="entry name" value="facilitated trehalose transporter Tret1"/>
    <property type="match status" value="1"/>
</dbReference>
<evidence type="ECO:0000259" key="10">
    <source>
        <dbReference type="PROSITE" id="PS50850"/>
    </source>
</evidence>
<keyword evidence="5 9" id="KW-0812">Transmembrane</keyword>
<comment type="subcellular location">
    <subcellularLocation>
        <location evidence="1">Cell membrane</location>
        <topology evidence="1">Multi-pass membrane protein</topology>
    </subcellularLocation>
</comment>
<feature type="transmembrane region" description="Helical" evidence="9">
    <location>
        <begin position="298"/>
        <end position="317"/>
    </location>
</feature>
<dbReference type="InterPro" id="IPR036259">
    <property type="entry name" value="MFS_trans_sf"/>
</dbReference>